<feature type="transmembrane region" description="Helical" evidence="6">
    <location>
        <begin position="250"/>
        <end position="271"/>
    </location>
</feature>
<dbReference type="EMBL" id="SDHX01000001">
    <property type="protein sequence ID" value="RXK54347.1"/>
    <property type="molecule type" value="Genomic_DNA"/>
</dbReference>
<evidence type="ECO:0000256" key="1">
    <source>
        <dbReference type="ARBA" id="ARBA00004141"/>
    </source>
</evidence>
<evidence type="ECO:0000256" key="4">
    <source>
        <dbReference type="ARBA" id="ARBA00022989"/>
    </source>
</evidence>
<sequence length="341" mass="38251">MEYIPLFPFAEYWWFYGLFTLFVLGMLALDLGVFHRDAHEVRFKEALGWSVFWISLALLFGYGLYQYALWKFPQDPRLVGLDHVALAKQTGLEYLTGFVVEKSLSVDNIFVFVVVFTYFAVPAKYQHRVLFYGILGALFFRVIFISLGAALMQFHWVIWLFGGFLILTGLKILFAPEKPIDPEKNPVIRLLRKLIPVTPHLHGQNFLVKLNGAWHATPLLVCLVFVEVTDIVFAVDSVPAIFALTKEPMIVFTSNVFAILGLRALFFLLAGVMHKFRFLKYGLGLILVFVGLKMVWLNDAFGGKFPISWSLGIIGGLLAASIALSLLIPAKAAPAGRPSGA</sequence>
<evidence type="ECO:0000313" key="8">
    <source>
        <dbReference type="Proteomes" id="UP000290218"/>
    </source>
</evidence>
<comment type="similarity">
    <text evidence="2">Belongs to the TerC family.</text>
</comment>
<feature type="transmembrane region" description="Helical" evidence="6">
    <location>
        <begin position="219"/>
        <end position="244"/>
    </location>
</feature>
<comment type="caution">
    <text evidence="7">The sequence shown here is derived from an EMBL/GenBank/DDBJ whole genome shotgun (WGS) entry which is preliminary data.</text>
</comment>
<evidence type="ECO:0000313" key="7">
    <source>
        <dbReference type="EMBL" id="RXK54347.1"/>
    </source>
</evidence>
<reference evidence="7 8" key="1">
    <citation type="submission" date="2019-01" db="EMBL/GenBank/DDBJ databases">
        <title>Lacunisphaera sp. strain TWA-58.</title>
        <authorList>
            <person name="Chen W.-M."/>
        </authorList>
    </citation>
    <scope>NUCLEOTIDE SEQUENCE [LARGE SCALE GENOMIC DNA]</scope>
    <source>
        <strain evidence="7 8">TWA-58</strain>
    </source>
</reference>
<feature type="transmembrane region" description="Helical" evidence="6">
    <location>
        <begin position="129"/>
        <end position="150"/>
    </location>
</feature>
<dbReference type="NCBIfam" id="TIGR03718">
    <property type="entry name" value="R_switched_Alx"/>
    <property type="match status" value="1"/>
</dbReference>
<dbReference type="Pfam" id="PF03741">
    <property type="entry name" value="TerC"/>
    <property type="match status" value="1"/>
</dbReference>
<gene>
    <name evidence="7" type="ORF">ESB00_00120</name>
</gene>
<feature type="transmembrane region" description="Helical" evidence="6">
    <location>
        <begin position="12"/>
        <end position="34"/>
    </location>
</feature>
<evidence type="ECO:0000256" key="2">
    <source>
        <dbReference type="ARBA" id="ARBA00007511"/>
    </source>
</evidence>
<organism evidence="7 8">
    <name type="scientific">Oleiharenicola lentus</name>
    <dbReference type="NCBI Taxonomy" id="2508720"/>
    <lineage>
        <taxon>Bacteria</taxon>
        <taxon>Pseudomonadati</taxon>
        <taxon>Verrucomicrobiota</taxon>
        <taxon>Opitutia</taxon>
        <taxon>Opitutales</taxon>
        <taxon>Opitutaceae</taxon>
        <taxon>Oleiharenicola</taxon>
    </lineage>
</organism>
<dbReference type="Proteomes" id="UP000290218">
    <property type="component" value="Unassembled WGS sequence"/>
</dbReference>
<dbReference type="InterPro" id="IPR022369">
    <property type="entry name" value="Integral_membrane_TerC_rswitch"/>
</dbReference>
<name>A0A4Q1C653_9BACT</name>
<feature type="transmembrane region" description="Helical" evidence="6">
    <location>
        <begin position="309"/>
        <end position="328"/>
    </location>
</feature>
<dbReference type="PANTHER" id="PTHR30238:SF0">
    <property type="entry name" value="THYLAKOID MEMBRANE PROTEIN TERC, CHLOROPLASTIC"/>
    <property type="match status" value="1"/>
</dbReference>
<feature type="transmembrane region" description="Helical" evidence="6">
    <location>
        <begin position="278"/>
        <end position="297"/>
    </location>
</feature>
<dbReference type="InterPro" id="IPR005496">
    <property type="entry name" value="Integral_membrane_TerC"/>
</dbReference>
<dbReference type="OrthoDB" id="9783692at2"/>
<feature type="transmembrane region" description="Helical" evidence="6">
    <location>
        <begin position="156"/>
        <end position="174"/>
    </location>
</feature>
<accession>A0A4Q1C653</accession>
<proteinExistence type="inferred from homology"/>
<dbReference type="RefSeq" id="WP_129045712.1">
    <property type="nucleotide sequence ID" value="NZ_SDHX01000001.1"/>
</dbReference>
<evidence type="ECO:0000256" key="5">
    <source>
        <dbReference type="ARBA" id="ARBA00023136"/>
    </source>
</evidence>
<keyword evidence="4 6" id="KW-1133">Transmembrane helix</keyword>
<dbReference type="PANTHER" id="PTHR30238">
    <property type="entry name" value="MEMBRANE BOUND PREDICTED REDOX MODULATOR"/>
    <property type="match status" value="1"/>
</dbReference>
<feature type="transmembrane region" description="Helical" evidence="6">
    <location>
        <begin position="46"/>
        <end position="65"/>
    </location>
</feature>
<keyword evidence="3 6" id="KW-0812">Transmembrane</keyword>
<evidence type="ECO:0000256" key="3">
    <source>
        <dbReference type="ARBA" id="ARBA00022692"/>
    </source>
</evidence>
<keyword evidence="5 6" id="KW-0472">Membrane</keyword>
<keyword evidence="8" id="KW-1185">Reference proteome</keyword>
<protein>
    <submittedName>
        <fullName evidence="7">TerC family protein</fullName>
    </submittedName>
</protein>
<feature type="transmembrane region" description="Helical" evidence="6">
    <location>
        <begin position="104"/>
        <end position="122"/>
    </location>
</feature>
<evidence type="ECO:0000256" key="6">
    <source>
        <dbReference type="SAM" id="Phobius"/>
    </source>
</evidence>
<dbReference type="AlphaFoldDB" id="A0A4Q1C653"/>
<dbReference type="GO" id="GO:0016020">
    <property type="term" value="C:membrane"/>
    <property type="evidence" value="ECO:0007669"/>
    <property type="project" value="UniProtKB-SubCell"/>
</dbReference>
<comment type="subcellular location">
    <subcellularLocation>
        <location evidence="1">Membrane</location>
        <topology evidence="1">Multi-pass membrane protein</topology>
    </subcellularLocation>
</comment>